<evidence type="ECO:0000313" key="2">
    <source>
        <dbReference type="EMBL" id="CAL8112233.1"/>
    </source>
</evidence>
<dbReference type="PANTHER" id="PTHR21131">
    <property type="entry name" value="SERINE-TYPE ENDOPEPTIDASE INHIBITOR"/>
    <property type="match status" value="1"/>
</dbReference>
<dbReference type="PROSITE" id="PS00282">
    <property type="entry name" value="KAZAL_1"/>
    <property type="match status" value="1"/>
</dbReference>
<dbReference type="InterPro" id="IPR053265">
    <property type="entry name" value="Serpin"/>
</dbReference>
<name>A0ABP1QVI8_9HEXA</name>
<evidence type="ECO:0000259" key="1">
    <source>
        <dbReference type="PROSITE" id="PS51465"/>
    </source>
</evidence>
<dbReference type="PANTHER" id="PTHR21131:SF0">
    <property type="entry name" value="GEO10195P1-RELATED"/>
    <property type="match status" value="1"/>
</dbReference>
<dbReference type="Gene3D" id="3.30.60.30">
    <property type="match status" value="2"/>
</dbReference>
<dbReference type="EMBL" id="CAXLJM020000048">
    <property type="protein sequence ID" value="CAL8112233.1"/>
    <property type="molecule type" value="Genomic_DNA"/>
</dbReference>
<keyword evidence="3" id="KW-1185">Reference proteome</keyword>
<proteinExistence type="predicted"/>
<dbReference type="SUPFAM" id="SSF100895">
    <property type="entry name" value="Kazal-type serine protease inhibitors"/>
    <property type="match status" value="2"/>
</dbReference>
<reference evidence="2 3" key="1">
    <citation type="submission" date="2024-08" db="EMBL/GenBank/DDBJ databases">
        <authorList>
            <person name="Cucini C."/>
            <person name="Frati F."/>
        </authorList>
    </citation>
    <scope>NUCLEOTIDE SEQUENCE [LARGE SCALE GENOMIC DNA]</scope>
</reference>
<gene>
    <name evidence="2" type="ORF">ODALV1_LOCUS15550</name>
</gene>
<dbReference type="PROSITE" id="PS51465">
    <property type="entry name" value="KAZAL_2"/>
    <property type="match status" value="3"/>
</dbReference>
<accession>A0ABP1QVI8</accession>
<dbReference type="CDD" id="cd00104">
    <property type="entry name" value="KAZAL_FS"/>
    <property type="match status" value="1"/>
</dbReference>
<dbReference type="InterPro" id="IPR036058">
    <property type="entry name" value="Kazal_dom_sf"/>
</dbReference>
<dbReference type="InterPro" id="IPR002350">
    <property type="entry name" value="Kazal_dom"/>
</dbReference>
<evidence type="ECO:0000313" key="3">
    <source>
        <dbReference type="Proteomes" id="UP001642540"/>
    </source>
</evidence>
<protein>
    <recommendedName>
        <fullName evidence="1">Kazal-like domain-containing protein</fullName>
    </recommendedName>
</protein>
<feature type="domain" description="Kazal-like" evidence="1">
    <location>
        <begin position="64"/>
        <end position="90"/>
    </location>
</feature>
<comment type="caution">
    <text evidence="2">The sequence shown here is derived from an EMBL/GenBank/DDBJ whole genome shotgun (WGS) entry which is preliminary data.</text>
</comment>
<feature type="domain" description="Kazal-like" evidence="1">
    <location>
        <begin position="12"/>
        <end position="63"/>
    </location>
</feature>
<feature type="domain" description="Kazal-like" evidence="1">
    <location>
        <begin position="101"/>
        <end position="147"/>
    </location>
</feature>
<dbReference type="Pfam" id="PF07648">
    <property type="entry name" value="Kazal_2"/>
    <property type="match status" value="2"/>
</dbReference>
<organism evidence="2 3">
    <name type="scientific">Orchesella dallaii</name>
    <dbReference type="NCBI Taxonomy" id="48710"/>
    <lineage>
        <taxon>Eukaryota</taxon>
        <taxon>Metazoa</taxon>
        <taxon>Ecdysozoa</taxon>
        <taxon>Arthropoda</taxon>
        <taxon>Hexapoda</taxon>
        <taxon>Collembola</taxon>
        <taxon>Entomobryomorpha</taxon>
        <taxon>Entomobryoidea</taxon>
        <taxon>Orchesellidae</taxon>
        <taxon>Orchesellinae</taxon>
        <taxon>Orchesella</taxon>
    </lineage>
</organism>
<sequence>MGIYLVLSSDQDSNFVEMKEPCYCPDDYSPVCGTNGKTYSNACQAKCADHNSDLVEADEGCDPCPRGYNNDPVCGKDGLKYNNECEAKCAVLSENQDSYLAEVKDGCPCPPPDPCCPVCGKNGRLYSSACLAKCFGQEIVCSCPCSKCPCPALQKRSGRRWSSRNFSNSLSCHLI</sequence>
<dbReference type="SMART" id="SM00280">
    <property type="entry name" value="KAZAL"/>
    <property type="match status" value="2"/>
</dbReference>
<dbReference type="Proteomes" id="UP001642540">
    <property type="component" value="Unassembled WGS sequence"/>
</dbReference>